<evidence type="ECO:0000256" key="3">
    <source>
        <dbReference type="ARBA" id="ARBA00022729"/>
    </source>
</evidence>
<keyword evidence="7" id="KW-0675">Receptor</keyword>
<evidence type="ECO:0000256" key="8">
    <source>
        <dbReference type="ARBA" id="ARBA00023180"/>
    </source>
</evidence>
<keyword evidence="6 9" id="KW-1015">Disulfide bond</keyword>
<dbReference type="SMART" id="SM00208">
    <property type="entry name" value="TNFR"/>
    <property type="match status" value="3"/>
</dbReference>
<comment type="subcellular location">
    <subcellularLocation>
        <location evidence="1">Membrane</location>
    </subcellularLocation>
</comment>
<organism evidence="14 15">
    <name type="scientific">Pocillopora damicornis</name>
    <name type="common">Cauliflower coral</name>
    <name type="synonym">Millepora damicornis</name>
    <dbReference type="NCBI Taxonomy" id="46731"/>
    <lineage>
        <taxon>Eukaryota</taxon>
        <taxon>Metazoa</taxon>
        <taxon>Cnidaria</taxon>
        <taxon>Anthozoa</taxon>
        <taxon>Hexacorallia</taxon>
        <taxon>Scleractinia</taxon>
        <taxon>Astrocoeniina</taxon>
        <taxon>Pocilloporidae</taxon>
        <taxon>Pocillopora</taxon>
    </lineage>
</organism>
<dbReference type="SMART" id="SM00005">
    <property type="entry name" value="DEATH"/>
    <property type="match status" value="1"/>
</dbReference>
<dbReference type="SMART" id="SM01411">
    <property type="entry name" value="Ephrin_rec_like"/>
    <property type="match status" value="2"/>
</dbReference>
<evidence type="ECO:0000259" key="13">
    <source>
        <dbReference type="PROSITE" id="PS50050"/>
    </source>
</evidence>
<feature type="domain" description="TNFR-Cys" evidence="13">
    <location>
        <begin position="117"/>
        <end position="154"/>
    </location>
</feature>
<dbReference type="SUPFAM" id="SSF57586">
    <property type="entry name" value="TNF receptor-like"/>
    <property type="match status" value="1"/>
</dbReference>
<feature type="compositionally biased region" description="Basic and acidic residues" evidence="10">
    <location>
        <begin position="221"/>
        <end position="233"/>
    </location>
</feature>
<feature type="disulfide bond" evidence="9">
    <location>
        <begin position="157"/>
        <end position="172"/>
    </location>
</feature>
<dbReference type="Pfam" id="PF00020">
    <property type="entry name" value="TNFR_c6"/>
    <property type="match status" value="3"/>
</dbReference>
<protein>
    <recommendedName>
        <fullName evidence="16">Death domain-containing protein</fullName>
    </recommendedName>
</protein>
<keyword evidence="15" id="KW-1185">Reference proteome</keyword>
<dbReference type="PROSITE" id="PS00652">
    <property type="entry name" value="TNFR_NGFR_1"/>
    <property type="match status" value="1"/>
</dbReference>
<evidence type="ECO:0000313" key="14">
    <source>
        <dbReference type="EMBL" id="RMX35507.1"/>
    </source>
</evidence>
<comment type="caution">
    <text evidence="14">The sequence shown here is derived from an EMBL/GenBank/DDBJ whole genome shotgun (WGS) entry which is preliminary data.</text>
</comment>
<keyword evidence="11" id="KW-0812">Transmembrane</keyword>
<dbReference type="GO" id="GO:0006915">
    <property type="term" value="P:apoptotic process"/>
    <property type="evidence" value="ECO:0007669"/>
    <property type="project" value="UniProtKB-KW"/>
</dbReference>
<evidence type="ECO:0000256" key="1">
    <source>
        <dbReference type="ARBA" id="ARBA00004370"/>
    </source>
</evidence>
<dbReference type="OrthoDB" id="10048028at2759"/>
<dbReference type="InterPro" id="IPR000488">
    <property type="entry name" value="Death_dom"/>
</dbReference>
<dbReference type="PROSITE" id="PS50050">
    <property type="entry name" value="TNFR_NGFR_2"/>
    <property type="match status" value="3"/>
</dbReference>
<evidence type="ECO:0000256" key="7">
    <source>
        <dbReference type="ARBA" id="ARBA00023170"/>
    </source>
</evidence>
<evidence type="ECO:0008006" key="16">
    <source>
        <dbReference type="Google" id="ProtNLM"/>
    </source>
</evidence>
<feature type="domain" description="TNFR-Cys" evidence="13">
    <location>
        <begin position="156"/>
        <end position="196"/>
    </location>
</feature>
<evidence type="ECO:0000256" key="11">
    <source>
        <dbReference type="SAM" id="Phobius"/>
    </source>
</evidence>
<dbReference type="GO" id="GO:0016020">
    <property type="term" value="C:membrane"/>
    <property type="evidence" value="ECO:0007669"/>
    <property type="project" value="UniProtKB-SubCell"/>
</dbReference>
<dbReference type="Proteomes" id="UP000275408">
    <property type="component" value="Unassembled WGS sequence"/>
</dbReference>
<gene>
    <name evidence="14" type="ORF">pdam_00003786</name>
</gene>
<dbReference type="PANTHER" id="PTHR46330:SF6">
    <property type="entry name" value="HEMATOPOIETIC DEATH RECEPTOR-RELATED"/>
    <property type="match status" value="1"/>
</dbReference>
<evidence type="ECO:0000256" key="2">
    <source>
        <dbReference type="ARBA" id="ARBA00022703"/>
    </source>
</evidence>
<evidence type="ECO:0000256" key="4">
    <source>
        <dbReference type="ARBA" id="ARBA00022737"/>
    </source>
</evidence>
<feature type="repeat" description="TNFR-Cys" evidence="9">
    <location>
        <begin position="117"/>
        <end position="154"/>
    </location>
</feature>
<accession>A0A3M6T4S8</accession>
<dbReference type="PANTHER" id="PTHR46330">
    <property type="entry name" value="TUMOR NECROSIS FACTOR RECEPTOR SUPERFAMILY MEMBER 10B"/>
    <property type="match status" value="1"/>
</dbReference>
<keyword evidence="8" id="KW-0325">Glycoprotein</keyword>
<feature type="disulfide bond" evidence="9">
    <location>
        <begin position="178"/>
        <end position="196"/>
    </location>
</feature>
<feature type="repeat" description="TNFR-Cys" evidence="9">
    <location>
        <begin position="76"/>
        <end position="116"/>
    </location>
</feature>
<dbReference type="Gene3D" id="2.10.50.10">
    <property type="entry name" value="Tumor Necrosis Factor Receptor, subunit A, domain 2"/>
    <property type="match status" value="3"/>
</dbReference>
<keyword evidence="11" id="KW-1133">Transmembrane helix</keyword>
<keyword evidence="2" id="KW-0053">Apoptosis</keyword>
<comment type="caution">
    <text evidence="9">Lacks conserved residue(s) required for the propagation of feature annotation.</text>
</comment>
<proteinExistence type="predicted"/>
<dbReference type="InterPro" id="IPR011029">
    <property type="entry name" value="DEATH-like_dom_sf"/>
</dbReference>
<dbReference type="GO" id="GO:0007165">
    <property type="term" value="P:signal transduction"/>
    <property type="evidence" value="ECO:0007669"/>
    <property type="project" value="InterPro"/>
</dbReference>
<dbReference type="STRING" id="46731.A0A3M6T4S8"/>
<reference evidence="14 15" key="1">
    <citation type="journal article" date="2018" name="Sci. Rep.">
        <title>Comparative analysis of the Pocillopora damicornis genome highlights role of immune system in coral evolution.</title>
        <authorList>
            <person name="Cunning R."/>
            <person name="Bay R.A."/>
            <person name="Gillette P."/>
            <person name="Baker A.C."/>
            <person name="Traylor-Knowles N."/>
        </authorList>
    </citation>
    <scope>NUCLEOTIDE SEQUENCE [LARGE SCALE GENOMIC DNA]</scope>
    <source>
        <strain evidence="14">RSMAS</strain>
        <tissue evidence="14">Whole animal</tissue>
    </source>
</reference>
<dbReference type="EMBL" id="RCHS01004356">
    <property type="protein sequence ID" value="RMX35507.1"/>
    <property type="molecule type" value="Genomic_DNA"/>
</dbReference>
<sequence length="433" mass="48059">MEGKKTRTHSRGVDLQKIAELSIFADRGGTKDGSALSRASGDYFRELFADYDREVTIAVGCGPGTFLNSTALVCQKCPNGTFSAHENARMCSTCKRCMGRNNVMVKACTPTSDTKCECLPGHYFNGFLICLKCQPCKRGYGFVKNCTATTNTVCERCERGKTFSVGKGFDACKPCSKCQKGEVVKETCIRRRNTKCTPEKDFNNSKLKPFLLVPTKSKPRTNGDTRIAKEEPSKSSSGSESFSTLSTIISSTTAVTGKQKEYESLEEEETSFQAILFSLVALLVLVMIVVAIFVLRRRRSNRKRPKNRGKSDSCEEQSTRSNSIEVVGAVENPYTSLPCIGGRQGDKLLRDAPYTLITDLSQYLNPGDRWKQLGGRLKFNSTQINNFALDRRTATEAMLVEWGQRDTSTVAALRDIFRAMKWSKEAKITATYV</sequence>
<dbReference type="SUPFAM" id="SSF47986">
    <property type="entry name" value="DEATH domain"/>
    <property type="match status" value="1"/>
</dbReference>
<dbReference type="AlphaFoldDB" id="A0A3M6T4S8"/>
<feature type="domain" description="TNFR-Cys" evidence="13">
    <location>
        <begin position="76"/>
        <end position="116"/>
    </location>
</feature>
<evidence type="ECO:0000256" key="10">
    <source>
        <dbReference type="SAM" id="MobiDB-lite"/>
    </source>
</evidence>
<feature type="region of interest" description="Disordered" evidence="10">
    <location>
        <begin position="214"/>
        <end position="242"/>
    </location>
</feature>
<evidence type="ECO:0000256" key="9">
    <source>
        <dbReference type="PROSITE-ProRule" id="PRU00206"/>
    </source>
</evidence>
<feature type="transmembrane region" description="Helical" evidence="11">
    <location>
        <begin position="274"/>
        <end position="295"/>
    </location>
</feature>
<dbReference type="Pfam" id="PF00531">
    <property type="entry name" value="Death"/>
    <property type="match status" value="1"/>
</dbReference>
<evidence type="ECO:0000256" key="5">
    <source>
        <dbReference type="ARBA" id="ARBA00023136"/>
    </source>
</evidence>
<feature type="domain" description="Death" evidence="12">
    <location>
        <begin position="367"/>
        <end position="433"/>
    </location>
</feature>
<evidence type="ECO:0000259" key="12">
    <source>
        <dbReference type="PROSITE" id="PS50017"/>
    </source>
</evidence>
<dbReference type="InterPro" id="IPR001368">
    <property type="entry name" value="TNFR/NGFR_Cys_rich_reg"/>
</dbReference>
<feature type="disulfide bond" evidence="9">
    <location>
        <begin position="136"/>
        <end position="154"/>
    </location>
</feature>
<keyword evidence="5 11" id="KW-0472">Membrane</keyword>
<keyword evidence="3" id="KW-0732">Signal</keyword>
<feature type="region of interest" description="Disordered" evidence="10">
    <location>
        <begin position="301"/>
        <end position="322"/>
    </location>
</feature>
<evidence type="ECO:0000256" key="6">
    <source>
        <dbReference type="ARBA" id="ARBA00023157"/>
    </source>
</evidence>
<feature type="repeat" description="TNFR-Cys" evidence="9">
    <location>
        <begin position="156"/>
        <end position="196"/>
    </location>
</feature>
<keyword evidence="4" id="KW-0677">Repeat</keyword>
<dbReference type="PROSITE" id="PS50017">
    <property type="entry name" value="DEATH_DOMAIN"/>
    <property type="match status" value="1"/>
</dbReference>
<feature type="disulfide bond" evidence="9">
    <location>
        <begin position="133"/>
        <end position="146"/>
    </location>
</feature>
<dbReference type="Gene3D" id="1.10.533.10">
    <property type="entry name" value="Death Domain, Fas"/>
    <property type="match status" value="1"/>
</dbReference>
<feature type="disulfide bond" evidence="9">
    <location>
        <begin position="175"/>
        <end position="188"/>
    </location>
</feature>
<dbReference type="InterPro" id="IPR052491">
    <property type="entry name" value="TNFRSF10"/>
</dbReference>
<evidence type="ECO:0000313" key="15">
    <source>
        <dbReference type="Proteomes" id="UP000275408"/>
    </source>
</evidence>
<name>A0A3M6T4S8_POCDA</name>